<evidence type="ECO:0000313" key="4">
    <source>
        <dbReference type="WBParaSite" id="SSLN_0001166601-mRNA-1"/>
    </source>
</evidence>
<evidence type="ECO:0000313" key="3">
    <source>
        <dbReference type="Proteomes" id="UP000275846"/>
    </source>
</evidence>
<dbReference type="WBParaSite" id="SSLN_0001166601-mRNA-1">
    <property type="protein sequence ID" value="SSLN_0001166601-mRNA-1"/>
    <property type="gene ID" value="SSLN_0001166601"/>
</dbReference>
<dbReference type="EMBL" id="UYSU01036385">
    <property type="protein sequence ID" value="VDL97620.1"/>
    <property type="molecule type" value="Genomic_DNA"/>
</dbReference>
<dbReference type="SUPFAM" id="SSF53098">
    <property type="entry name" value="Ribonuclease H-like"/>
    <property type="match status" value="1"/>
</dbReference>
<dbReference type="AlphaFoldDB" id="A0A183T437"/>
<reference evidence="2 3" key="2">
    <citation type="submission" date="2018-11" db="EMBL/GenBank/DDBJ databases">
        <authorList>
            <consortium name="Pathogen Informatics"/>
        </authorList>
    </citation>
    <scope>NUCLEOTIDE SEQUENCE [LARGE SCALE GENOMIC DNA]</scope>
    <source>
        <strain evidence="2 3">NST_G2</strain>
    </source>
</reference>
<sequence length="99" mass="10792">MPTGFPFRRVGIDIVGPPTYSTSGNQYILVIGDYFAKWAEAIPLCRQDAIAVTTTLFNDRSSRFGAPLSLHSDCGAYFESTSPAYPTLAMVGPYVDCVF</sequence>
<dbReference type="InterPro" id="IPR001584">
    <property type="entry name" value="Integrase_cat-core"/>
</dbReference>
<dbReference type="Proteomes" id="UP000275846">
    <property type="component" value="Unassembled WGS sequence"/>
</dbReference>
<feature type="domain" description="Integrase catalytic" evidence="1">
    <location>
        <begin position="1"/>
        <end position="90"/>
    </location>
</feature>
<dbReference type="GO" id="GO:0015074">
    <property type="term" value="P:DNA integration"/>
    <property type="evidence" value="ECO:0007669"/>
    <property type="project" value="InterPro"/>
</dbReference>
<protein>
    <submittedName>
        <fullName evidence="4">Integrase catalytic domain-containing protein</fullName>
    </submittedName>
</protein>
<evidence type="ECO:0000313" key="2">
    <source>
        <dbReference type="EMBL" id="VDL97620.1"/>
    </source>
</evidence>
<evidence type="ECO:0000259" key="1">
    <source>
        <dbReference type="PROSITE" id="PS50994"/>
    </source>
</evidence>
<dbReference type="GO" id="GO:0003676">
    <property type="term" value="F:nucleic acid binding"/>
    <property type="evidence" value="ECO:0007669"/>
    <property type="project" value="InterPro"/>
</dbReference>
<dbReference type="PANTHER" id="PTHR37984">
    <property type="entry name" value="PROTEIN CBG26694"/>
    <property type="match status" value="1"/>
</dbReference>
<reference evidence="4" key="1">
    <citation type="submission" date="2016-06" db="UniProtKB">
        <authorList>
            <consortium name="WormBaseParasite"/>
        </authorList>
    </citation>
    <scope>IDENTIFICATION</scope>
</reference>
<name>A0A183T437_SCHSO</name>
<dbReference type="STRING" id="70667.A0A183T437"/>
<dbReference type="Gene3D" id="3.30.420.10">
    <property type="entry name" value="Ribonuclease H-like superfamily/Ribonuclease H"/>
    <property type="match status" value="1"/>
</dbReference>
<dbReference type="PANTHER" id="PTHR37984:SF5">
    <property type="entry name" value="PROTEIN NYNRIN-LIKE"/>
    <property type="match status" value="1"/>
</dbReference>
<keyword evidence="3" id="KW-1185">Reference proteome</keyword>
<dbReference type="InterPro" id="IPR050951">
    <property type="entry name" value="Retrovirus_Pol_polyprotein"/>
</dbReference>
<proteinExistence type="predicted"/>
<organism evidence="4">
    <name type="scientific">Schistocephalus solidus</name>
    <name type="common">Tapeworm</name>
    <dbReference type="NCBI Taxonomy" id="70667"/>
    <lineage>
        <taxon>Eukaryota</taxon>
        <taxon>Metazoa</taxon>
        <taxon>Spiralia</taxon>
        <taxon>Lophotrochozoa</taxon>
        <taxon>Platyhelminthes</taxon>
        <taxon>Cestoda</taxon>
        <taxon>Eucestoda</taxon>
        <taxon>Diphyllobothriidea</taxon>
        <taxon>Diphyllobothriidae</taxon>
        <taxon>Schistocephalus</taxon>
    </lineage>
</organism>
<gene>
    <name evidence="2" type="ORF">SSLN_LOCUS11235</name>
</gene>
<dbReference type="InterPro" id="IPR012337">
    <property type="entry name" value="RNaseH-like_sf"/>
</dbReference>
<accession>A0A183T437</accession>
<dbReference type="InterPro" id="IPR036397">
    <property type="entry name" value="RNaseH_sf"/>
</dbReference>
<dbReference type="OrthoDB" id="10059697at2759"/>
<dbReference type="PROSITE" id="PS50994">
    <property type="entry name" value="INTEGRASE"/>
    <property type="match status" value="1"/>
</dbReference>